<name>A0AAV5ST56_9BILA</name>
<dbReference type="PANTHER" id="PTHR24284">
    <property type="entry name" value="CYTOCHROME P450 FAMILY"/>
    <property type="match status" value="1"/>
</dbReference>
<evidence type="ECO:0000256" key="1">
    <source>
        <dbReference type="SAM" id="MobiDB-lite"/>
    </source>
</evidence>
<proteinExistence type="predicted"/>
<dbReference type="EMBL" id="BTSX01000002">
    <property type="protein sequence ID" value="GMS86328.1"/>
    <property type="molecule type" value="Genomic_DNA"/>
</dbReference>
<organism evidence="2 3">
    <name type="scientific">Pristionchus entomophagus</name>
    <dbReference type="NCBI Taxonomy" id="358040"/>
    <lineage>
        <taxon>Eukaryota</taxon>
        <taxon>Metazoa</taxon>
        <taxon>Ecdysozoa</taxon>
        <taxon>Nematoda</taxon>
        <taxon>Chromadorea</taxon>
        <taxon>Rhabditida</taxon>
        <taxon>Rhabditina</taxon>
        <taxon>Diplogasteromorpha</taxon>
        <taxon>Diplogasteroidea</taxon>
        <taxon>Neodiplogasteridae</taxon>
        <taxon>Pristionchus</taxon>
    </lineage>
</organism>
<feature type="non-terminal residue" evidence="2">
    <location>
        <position position="86"/>
    </location>
</feature>
<evidence type="ECO:0000313" key="3">
    <source>
        <dbReference type="Proteomes" id="UP001432027"/>
    </source>
</evidence>
<protein>
    <recommendedName>
        <fullName evidence="4">Cytochrome P450</fullName>
    </recommendedName>
</protein>
<reference evidence="2" key="1">
    <citation type="submission" date="2023-10" db="EMBL/GenBank/DDBJ databases">
        <title>Genome assembly of Pristionchus species.</title>
        <authorList>
            <person name="Yoshida K."/>
            <person name="Sommer R.J."/>
        </authorList>
    </citation>
    <scope>NUCLEOTIDE SEQUENCE</scope>
    <source>
        <strain evidence="2">RS0144</strain>
    </source>
</reference>
<feature type="region of interest" description="Disordered" evidence="1">
    <location>
        <begin position="65"/>
        <end position="86"/>
    </location>
</feature>
<comment type="caution">
    <text evidence="2">The sequence shown here is derived from an EMBL/GenBank/DDBJ whole genome shotgun (WGS) entry which is preliminary data.</text>
</comment>
<feature type="non-terminal residue" evidence="2">
    <location>
        <position position="1"/>
    </location>
</feature>
<dbReference type="AlphaFoldDB" id="A0AAV5ST56"/>
<evidence type="ECO:0008006" key="4">
    <source>
        <dbReference type="Google" id="ProtNLM"/>
    </source>
</evidence>
<accession>A0AAV5ST56</accession>
<feature type="compositionally biased region" description="Basic and acidic residues" evidence="1">
    <location>
        <begin position="65"/>
        <end position="75"/>
    </location>
</feature>
<sequence>VANIINDVLFGFRYKYEECQPLMDYCEGFKNILLGMTENKLLMLALVYAPIRHWPVIGRHAVGKSRDQFQKRDQPSGDMFRLLPRR</sequence>
<gene>
    <name evidence="2" type="ORF">PENTCL1PPCAC_8505</name>
</gene>
<dbReference type="Proteomes" id="UP001432027">
    <property type="component" value="Unassembled WGS sequence"/>
</dbReference>
<dbReference type="PANTHER" id="PTHR24284:SF1">
    <property type="entry name" value="CYTOCHROME P450 FAMILY"/>
    <property type="match status" value="1"/>
</dbReference>
<keyword evidence="3" id="KW-1185">Reference proteome</keyword>
<evidence type="ECO:0000313" key="2">
    <source>
        <dbReference type="EMBL" id="GMS86328.1"/>
    </source>
</evidence>